<dbReference type="Gene3D" id="1.10.357.10">
    <property type="entry name" value="Tetracycline Repressor, domain 2"/>
    <property type="match status" value="1"/>
</dbReference>
<evidence type="ECO:0000313" key="4">
    <source>
        <dbReference type="EMBL" id="KRO26141.1"/>
    </source>
</evidence>
<dbReference type="GO" id="GO:0003677">
    <property type="term" value="F:DNA binding"/>
    <property type="evidence" value="ECO:0007669"/>
    <property type="project" value="UniProtKB-UniRule"/>
</dbReference>
<dbReference type="PROSITE" id="PS50977">
    <property type="entry name" value="HTH_TETR_2"/>
    <property type="match status" value="1"/>
</dbReference>
<sequence>MANATKQQIIDTFLDLTLKQSVDKISISKLMQITQLQRETFYYYFDDKYSLVEETLRSLLFNSYVKMLKSESLDEANQAVMNGIINHKNFYQDLLSGQNEYMFKKIYCQVSVDVITDYLKQHYANDISDSVLFAARFYAYAVNTIIYDWIETGMQEPVDKLVAHFRTSIPEILAPYFYTKEGQTI</sequence>
<dbReference type="SUPFAM" id="SSF46689">
    <property type="entry name" value="Homeodomain-like"/>
    <property type="match status" value="1"/>
</dbReference>
<dbReference type="PANTHER" id="PTHR43479">
    <property type="entry name" value="ACREF/ENVCD OPERON REPRESSOR-RELATED"/>
    <property type="match status" value="1"/>
</dbReference>
<feature type="domain" description="HTH tetR-type" evidence="3">
    <location>
        <begin position="3"/>
        <end position="63"/>
    </location>
</feature>
<dbReference type="Proteomes" id="UP000051249">
    <property type="component" value="Unassembled WGS sequence"/>
</dbReference>
<keyword evidence="1 2" id="KW-0238">DNA-binding</keyword>
<gene>
    <name evidence="4" type="ORF">IV88_GL000601</name>
</gene>
<dbReference type="EMBL" id="JQCQ01000002">
    <property type="protein sequence ID" value="KRO26141.1"/>
    <property type="molecule type" value="Genomic_DNA"/>
</dbReference>
<comment type="caution">
    <text evidence="4">The sequence shown here is derived from an EMBL/GenBank/DDBJ whole genome shotgun (WGS) entry which is preliminary data.</text>
</comment>
<dbReference type="PATRIC" id="fig|480391.4.peg.608"/>
<name>A0A0R2NQ41_9LACO</name>
<dbReference type="OrthoDB" id="9810250at2"/>
<dbReference type="RefSeq" id="WP_057797727.1">
    <property type="nucleotide sequence ID" value="NZ_BJZZ01000002.1"/>
</dbReference>
<feature type="DNA-binding region" description="H-T-H motif" evidence="2">
    <location>
        <begin position="26"/>
        <end position="45"/>
    </location>
</feature>
<dbReference type="InterPro" id="IPR001647">
    <property type="entry name" value="HTH_TetR"/>
</dbReference>
<dbReference type="Pfam" id="PF14278">
    <property type="entry name" value="TetR_C_8"/>
    <property type="match status" value="1"/>
</dbReference>
<dbReference type="InterPro" id="IPR050624">
    <property type="entry name" value="HTH-type_Tx_Regulator"/>
</dbReference>
<dbReference type="InterPro" id="IPR039532">
    <property type="entry name" value="TetR_C_Firmicutes"/>
</dbReference>
<proteinExistence type="predicted"/>
<dbReference type="AlphaFoldDB" id="A0A0R2NQ41"/>
<evidence type="ECO:0000256" key="1">
    <source>
        <dbReference type="ARBA" id="ARBA00023125"/>
    </source>
</evidence>
<keyword evidence="5" id="KW-1185">Reference proteome</keyword>
<reference evidence="4 5" key="1">
    <citation type="journal article" date="2015" name="Genome Announc.">
        <title>Expanding the biotechnology potential of lactobacilli through comparative genomics of 213 strains and associated genera.</title>
        <authorList>
            <person name="Sun Z."/>
            <person name="Harris H.M."/>
            <person name="McCann A."/>
            <person name="Guo C."/>
            <person name="Argimon S."/>
            <person name="Zhang W."/>
            <person name="Yang X."/>
            <person name="Jeffery I.B."/>
            <person name="Cooney J.C."/>
            <person name="Kagawa T.F."/>
            <person name="Liu W."/>
            <person name="Song Y."/>
            <person name="Salvetti E."/>
            <person name="Wrobel A."/>
            <person name="Rasinkangas P."/>
            <person name="Parkhill J."/>
            <person name="Rea M.C."/>
            <person name="O'Sullivan O."/>
            <person name="Ritari J."/>
            <person name="Douillard F.P."/>
            <person name="Paul Ross R."/>
            <person name="Yang R."/>
            <person name="Briner A.E."/>
            <person name="Felis G.E."/>
            <person name="de Vos W.M."/>
            <person name="Barrangou R."/>
            <person name="Klaenhammer T.R."/>
            <person name="Caufield P.W."/>
            <person name="Cui Y."/>
            <person name="Zhang H."/>
            <person name="O'Toole P.W."/>
        </authorList>
    </citation>
    <scope>NUCLEOTIDE SEQUENCE [LARGE SCALE GENOMIC DNA]</scope>
    <source>
        <strain evidence="4 5">DSM 23026</strain>
    </source>
</reference>
<dbReference type="InterPro" id="IPR009057">
    <property type="entry name" value="Homeodomain-like_sf"/>
</dbReference>
<dbReference type="PANTHER" id="PTHR43479:SF11">
    <property type="entry name" value="ACREF_ENVCD OPERON REPRESSOR-RELATED"/>
    <property type="match status" value="1"/>
</dbReference>
<evidence type="ECO:0000256" key="2">
    <source>
        <dbReference type="PROSITE-ProRule" id="PRU00335"/>
    </source>
</evidence>
<protein>
    <recommendedName>
        <fullName evidence="3">HTH tetR-type domain-containing protein</fullName>
    </recommendedName>
</protein>
<evidence type="ECO:0000313" key="5">
    <source>
        <dbReference type="Proteomes" id="UP000051249"/>
    </source>
</evidence>
<organism evidence="4 5">
    <name type="scientific">Pediococcus argentinicus</name>
    <dbReference type="NCBI Taxonomy" id="480391"/>
    <lineage>
        <taxon>Bacteria</taxon>
        <taxon>Bacillati</taxon>
        <taxon>Bacillota</taxon>
        <taxon>Bacilli</taxon>
        <taxon>Lactobacillales</taxon>
        <taxon>Lactobacillaceae</taxon>
        <taxon>Pediococcus</taxon>
    </lineage>
</organism>
<evidence type="ECO:0000259" key="3">
    <source>
        <dbReference type="PROSITE" id="PS50977"/>
    </source>
</evidence>
<accession>A0A0R2NQ41</accession>